<dbReference type="HOGENOM" id="CLU_885814_0_0_1"/>
<feature type="region of interest" description="Disordered" evidence="1">
    <location>
        <begin position="240"/>
        <end position="264"/>
    </location>
</feature>
<dbReference type="RefSeq" id="XP_008088478.1">
    <property type="nucleotide sequence ID" value="XM_008090287.1"/>
</dbReference>
<evidence type="ECO:0000256" key="1">
    <source>
        <dbReference type="SAM" id="MobiDB-lite"/>
    </source>
</evidence>
<reference evidence="2 3" key="1">
    <citation type="journal article" date="2013" name="BMC Genomics">
        <title>Genomics-driven discovery of the pneumocandin biosynthetic gene cluster in the fungus Glarea lozoyensis.</title>
        <authorList>
            <person name="Chen L."/>
            <person name="Yue Q."/>
            <person name="Zhang X."/>
            <person name="Xiang M."/>
            <person name="Wang C."/>
            <person name="Li S."/>
            <person name="Che Y."/>
            <person name="Ortiz-Lopez F.J."/>
            <person name="Bills G.F."/>
            <person name="Liu X."/>
            <person name="An Z."/>
        </authorList>
    </citation>
    <scope>NUCLEOTIDE SEQUENCE [LARGE SCALE GENOMIC DNA]</scope>
    <source>
        <strain evidence="3">ATCC 20868 / MF5171</strain>
    </source>
</reference>
<evidence type="ECO:0000313" key="2">
    <source>
        <dbReference type="EMBL" id="EPE24390.1"/>
    </source>
</evidence>
<organism evidence="2 3">
    <name type="scientific">Glarea lozoyensis (strain ATCC 20868 / MF5171)</name>
    <dbReference type="NCBI Taxonomy" id="1116229"/>
    <lineage>
        <taxon>Eukaryota</taxon>
        <taxon>Fungi</taxon>
        <taxon>Dikarya</taxon>
        <taxon>Ascomycota</taxon>
        <taxon>Pezizomycotina</taxon>
        <taxon>Leotiomycetes</taxon>
        <taxon>Helotiales</taxon>
        <taxon>Helotiaceae</taxon>
        <taxon>Glarea</taxon>
    </lineage>
</organism>
<feature type="region of interest" description="Disordered" evidence="1">
    <location>
        <begin position="46"/>
        <end position="95"/>
    </location>
</feature>
<dbReference type="Proteomes" id="UP000016922">
    <property type="component" value="Unassembled WGS sequence"/>
</dbReference>
<dbReference type="AlphaFoldDB" id="S3CEG7"/>
<dbReference type="KEGG" id="glz:GLAREA_08242"/>
<keyword evidence="3" id="KW-1185">Reference proteome</keyword>
<name>S3CEG7_GLAL2</name>
<sequence>MSTTLKSIFETHKTTSKKKLVTNRSVTTLKSTTTVTKTVITEQIKTERTVSKHKTRHRSTVTPSRHGSDSKGHTDPRRHDAVSEDKRGTHHRSQLSNNYVPRILSGRPKCIQNAPIIQPQGINTELFSNNNRLCDPYEISPPSYSVQNLAQQSSQSIQHGAMFVEGDNHQAIPGPNFAANHDFYSEIIELPNNVVLSSSVHTSFNPGSSVGHRNPPPHRHEATRLQQLSSIGQQHYQQYRPAENRPKSTSGWHGPTNQLPSHSESSIFSNLQNWNNCRNESNGFGFKEDEILSLSQDGARLDLMNGCMPLALLE</sequence>
<feature type="compositionally biased region" description="Basic and acidic residues" evidence="1">
    <location>
        <begin position="66"/>
        <end position="87"/>
    </location>
</feature>
<gene>
    <name evidence="2" type="ORF">GLAREA_08242</name>
</gene>
<accession>S3CEG7</accession>
<proteinExistence type="predicted"/>
<dbReference type="EMBL" id="KE145373">
    <property type="protein sequence ID" value="EPE24390.1"/>
    <property type="molecule type" value="Genomic_DNA"/>
</dbReference>
<protein>
    <submittedName>
        <fullName evidence="2">Uncharacterized protein</fullName>
    </submittedName>
</protein>
<evidence type="ECO:0000313" key="3">
    <source>
        <dbReference type="Proteomes" id="UP000016922"/>
    </source>
</evidence>
<feature type="compositionally biased region" description="Polar residues" evidence="1">
    <location>
        <begin position="247"/>
        <end position="264"/>
    </location>
</feature>
<dbReference type="GeneID" id="19467291"/>